<sequence>MKVEAGRLASHQLRQNSALAGACRTGEQKRHVAEPTKVAQRFQRMMTHGIRKKRRLHFQRIGAKTIALLQPGKQAAAIKTVQAFLGHGSSLSAIPLSHATQNH</sequence>
<reference evidence="1 2" key="1">
    <citation type="submission" date="2017-09" db="EMBL/GenBank/DDBJ databases">
        <title>The draft genome sequences of Marinobacter guineae M3B.</title>
        <authorList>
            <person name="Cao J."/>
        </authorList>
    </citation>
    <scope>NUCLEOTIDE SEQUENCE [LARGE SCALE GENOMIC DNA]</scope>
    <source>
        <strain evidence="1 2">M3B</strain>
    </source>
</reference>
<proteinExistence type="predicted"/>
<accession>A0A2G1VAT5</accession>
<comment type="caution">
    <text evidence="1">The sequence shown here is derived from an EMBL/GenBank/DDBJ whole genome shotgun (WGS) entry which is preliminary data.</text>
</comment>
<organism evidence="1 2">
    <name type="scientific">Marinobacter guineae</name>
    <dbReference type="NCBI Taxonomy" id="432303"/>
    <lineage>
        <taxon>Bacteria</taxon>
        <taxon>Pseudomonadati</taxon>
        <taxon>Pseudomonadota</taxon>
        <taxon>Gammaproteobacteria</taxon>
        <taxon>Pseudomonadales</taxon>
        <taxon>Marinobacteraceae</taxon>
        <taxon>Marinobacter</taxon>
    </lineage>
</organism>
<dbReference type="Proteomes" id="UP000229044">
    <property type="component" value="Unassembled WGS sequence"/>
</dbReference>
<gene>
    <name evidence="1" type="ORF">CLH62_19305</name>
</gene>
<keyword evidence="2" id="KW-1185">Reference proteome</keyword>
<evidence type="ECO:0000313" key="2">
    <source>
        <dbReference type="Proteomes" id="UP000229044"/>
    </source>
</evidence>
<dbReference type="EMBL" id="NTFI01000007">
    <property type="protein sequence ID" value="PHQ23881.1"/>
    <property type="molecule type" value="Genomic_DNA"/>
</dbReference>
<dbReference type="AlphaFoldDB" id="A0A2G1VAT5"/>
<evidence type="ECO:0000313" key="1">
    <source>
        <dbReference type="EMBL" id="PHQ23881.1"/>
    </source>
</evidence>
<name>A0A2G1VAT5_9GAMM</name>
<protein>
    <submittedName>
        <fullName evidence="1">Uncharacterized protein</fullName>
    </submittedName>
</protein>